<dbReference type="InterPro" id="IPR052020">
    <property type="entry name" value="Cyclic_di-GMP/3'3'-cGAMP_PDE"/>
</dbReference>
<dbReference type="Pfam" id="PF13487">
    <property type="entry name" value="HD_5"/>
    <property type="match status" value="1"/>
</dbReference>
<evidence type="ECO:0000259" key="1">
    <source>
        <dbReference type="PROSITE" id="PS51831"/>
    </source>
</evidence>
<organism evidence="3 4">
    <name type="scientific">Paenibacillus yonginensis</name>
    <dbReference type="NCBI Taxonomy" id="1462996"/>
    <lineage>
        <taxon>Bacteria</taxon>
        <taxon>Bacillati</taxon>
        <taxon>Bacillota</taxon>
        <taxon>Bacilli</taxon>
        <taxon>Bacillales</taxon>
        <taxon>Paenibacillaceae</taxon>
        <taxon>Paenibacillus</taxon>
    </lineage>
</organism>
<dbReference type="InterPro" id="IPR006674">
    <property type="entry name" value="HD_domain"/>
</dbReference>
<name>A0A1B1MY80_9BACL</name>
<dbReference type="NCBIfam" id="TIGR00277">
    <property type="entry name" value="HDIG"/>
    <property type="match status" value="1"/>
</dbReference>
<dbReference type="Gene3D" id="1.10.3210.10">
    <property type="entry name" value="Hypothetical protein af1432"/>
    <property type="match status" value="1"/>
</dbReference>
<dbReference type="PANTHER" id="PTHR45228:SF4">
    <property type="entry name" value="LIPOPROTEIN"/>
    <property type="match status" value="1"/>
</dbReference>
<dbReference type="InterPro" id="IPR003607">
    <property type="entry name" value="HD/PDEase_dom"/>
</dbReference>
<feature type="domain" description="HD" evidence="1">
    <location>
        <begin position="33"/>
        <end position="156"/>
    </location>
</feature>
<dbReference type="CDD" id="cd00077">
    <property type="entry name" value="HDc"/>
    <property type="match status" value="1"/>
</dbReference>
<sequence length="204" mass="22794">MEQTDGQIGGESAIEETDSLYWIKRLRQTSEEIFLHSYRVATVAELIGEKLGLSDAELGDLRRGCFLHDIGKVMIPGDVLYKAGPLSEMERKMLNLHPVLGELIVSTIQGLGPAVAATVASHHERWDGEGYPNQLKGDHIPLYARICSIADAFDHLLQERTVHKRKALEEAKSRLEQGRNQEFDAALISIFVNLPNEMLSIYSL</sequence>
<dbReference type="SUPFAM" id="SSF109604">
    <property type="entry name" value="HD-domain/PDEase-like"/>
    <property type="match status" value="1"/>
</dbReference>
<dbReference type="AlphaFoldDB" id="A0A1B1MY80"/>
<dbReference type="PROSITE" id="PS51831">
    <property type="entry name" value="HD"/>
    <property type="match status" value="1"/>
</dbReference>
<keyword evidence="4" id="KW-1185">Reference proteome</keyword>
<feature type="domain" description="HD-GYP" evidence="2">
    <location>
        <begin position="11"/>
        <end position="204"/>
    </location>
</feature>
<dbReference type="Proteomes" id="UP000092573">
    <property type="component" value="Chromosome"/>
</dbReference>
<dbReference type="PROSITE" id="PS51832">
    <property type="entry name" value="HD_GYP"/>
    <property type="match status" value="1"/>
</dbReference>
<protein>
    <submittedName>
        <fullName evidence="3">Uncharacterized protein</fullName>
    </submittedName>
</protein>
<dbReference type="InterPro" id="IPR006675">
    <property type="entry name" value="HDIG_dom"/>
</dbReference>
<dbReference type="KEGG" id="pyg:AWM70_05695"/>
<dbReference type="RefSeq" id="WP_068694738.1">
    <property type="nucleotide sequence ID" value="NZ_CP014167.1"/>
</dbReference>
<evidence type="ECO:0000259" key="2">
    <source>
        <dbReference type="PROSITE" id="PS51832"/>
    </source>
</evidence>
<dbReference type="PANTHER" id="PTHR45228">
    <property type="entry name" value="CYCLIC DI-GMP PHOSPHODIESTERASE TM_0186-RELATED"/>
    <property type="match status" value="1"/>
</dbReference>
<evidence type="ECO:0000313" key="4">
    <source>
        <dbReference type="Proteomes" id="UP000092573"/>
    </source>
</evidence>
<reference evidence="3 4" key="1">
    <citation type="submission" date="2016-01" db="EMBL/GenBank/DDBJ databases">
        <title>Complete Genome Sequence of Paenibacillus yonginensis DCY84, a novel Plant Growth-Promoting Bacteria with Elicitation of Induced Systemic Resistance.</title>
        <authorList>
            <person name="Kim Y.J."/>
            <person name="Yang D.C."/>
            <person name="Sukweenadhi J."/>
        </authorList>
    </citation>
    <scope>NUCLEOTIDE SEQUENCE [LARGE SCALE GENOMIC DNA]</scope>
    <source>
        <strain evidence="3 4">DCY84</strain>
    </source>
</reference>
<accession>A0A1B1MY80</accession>
<proteinExistence type="predicted"/>
<dbReference type="SMART" id="SM00471">
    <property type="entry name" value="HDc"/>
    <property type="match status" value="1"/>
</dbReference>
<dbReference type="STRING" id="1462996.AWM70_05695"/>
<dbReference type="InterPro" id="IPR037522">
    <property type="entry name" value="HD_GYP_dom"/>
</dbReference>
<gene>
    <name evidence="3" type="ORF">AWM70_05695</name>
</gene>
<evidence type="ECO:0000313" key="3">
    <source>
        <dbReference type="EMBL" id="ANS74133.1"/>
    </source>
</evidence>
<dbReference type="EMBL" id="CP014167">
    <property type="protein sequence ID" value="ANS74133.1"/>
    <property type="molecule type" value="Genomic_DNA"/>
</dbReference>